<dbReference type="CDD" id="cd12797">
    <property type="entry name" value="M23_peptidase"/>
    <property type="match status" value="1"/>
</dbReference>
<feature type="signal peptide" evidence="3">
    <location>
        <begin position="1"/>
        <end position="31"/>
    </location>
</feature>
<organism evidence="5">
    <name type="scientific">Demequina capsici</name>
    <dbReference type="NCBI Taxonomy" id="3075620"/>
    <lineage>
        <taxon>Bacteria</taxon>
        <taxon>Bacillati</taxon>
        <taxon>Actinomycetota</taxon>
        <taxon>Actinomycetes</taxon>
        <taxon>Micrococcales</taxon>
        <taxon>Demequinaceae</taxon>
        <taxon>Demequina</taxon>
    </lineage>
</organism>
<evidence type="ECO:0000259" key="4">
    <source>
        <dbReference type="Pfam" id="PF01551"/>
    </source>
</evidence>
<evidence type="ECO:0000256" key="1">
    <source>
        <dbReference type="ARBA" id="ARBA00022729"/>
    </source>
</evidence>
<dbReference type="PANTHER" id="PTHR21666:SF289">
    <property type="entry name" value="L-ALA--D-GLU ENDOPEPTIDASE"/>
    <property type="match status" value="1"/>
</dbReference>
<sequence>MRTVSRRLASIIAALMAVAVSGGLLVGSASASGPGSVATSSYDDEIAAAEQSQADNQQSLDDLESQMEDTDAAIVEANRKLQELQDKLPGLQQQLDLAQERYDAAVLQQQIVADKLAAAQAQDQALTDQISKDEDRVGTIRQAIAAIARDSYIGNDITSLGVVLGAQSSDQFVADYAARDAAARVQSNALAEMEQITAVNRNRETRQTAVRQEIERLKLEADQLVTEAEAAKQEAADKKAEVESALAEQQQLQSYLESQRQSFMDQQAQIEADQEAVRQELRDLLAKAAAEDAASSPTPIGIGVLNFPTKVPYITSSYGMRYHPVFHYWRLHAGTDFRAYCGTPIYAAASGKVLWAKYRSGFGNQVMLNHGTFNGDSLATSYNHLSKFAVSAGQYVLQGDLVGYAGSTGSVTACHLHFEVYVNGNTVDPMTILGPVP</sequence>
<evidence type="ECO:0000256" key="3">
    <source>
        <dbReference type="SAM" id="SignalP"/>
    </source>
</evidence>
<dbReference type="EMBL" id="CP134880">
    <property type="protein sequence ID" value="WNM28114.1"/>
    <property type="molecule type" value="Genomic_DNA"/>
</dbReference>
<protein>
    <submittedName>
        <fullName evidence="5">Peptidoglycan DD-metalloendopeptidase family protein</fullName>
    </submittedName>
</protein>
<keyword evidence="1 3" id="KW-0732">Signal</keyword>
<dbReference type="PANTHER" id="PTHR21666">
    <property type="entry name" value="PEPTIDASE-RELATED"/>
    <property type="match status" value="1"/>
</dbReference>
<dbReference type="Gene3D" id="2.70.70.10">
    <property type="entry name" value="Glucose Permease (Domain IIA)"/>
    <property type="match status" value="1"/>
</dbReference>
<dbReference type="Proteomes" id="UP001303408">
    <property type="component" value="Chromosome"/>
</dbReference>
<keyword evidence="2" id="KW-0175">Coiled coil</keyword>
<dbReference type="SUPFAM" id="SSF51261">
    <property type="entry name" value="Duplicated hybrid motif"/>
    <property type="match status" value="1"/>
</dbReference>
<reference evidence="5" key="1">
    <citation type="submission" date="2023-09" db="EMBL/GenBank/DDBJ databases">
        <title>Demequina sp. a novel bacteria isolated from Capsicum annuum.</title>
        <authorList>
            <person name="Humaira Z."/>
            <person name="Lee J."/>
            <person name="Cho D."/>
        </authorList>
    </citation>
    <scope>NUCLEOTIDE SEQUENCE</scope>
    <source>
        <strain evidence="5">PMTSA13</strain>
    </source>
</reference>
<evidence type="ECO:0000313" key="5">
    <source>
        <dbReference type="EMBL" id="WNM28114.1"/>
    </source>
</evidence>
<feature type="coiled-coil region" evidence="2">
    <location>
        <begin position="207"/>
        <end position="287"/>
    </location>
</feature>
<gene>
    <name evidence="5" type="ORF">RN607_03670</name>
</gene>
<proteinExistence type="predicted"/>
<dbReference type="KEGG" id="dcp:RN607_03670"/>
<dbReference type="GO" id="GO:0004222">
    <property type="term" value="F:metalloendopeptidase activity"/>
    <property type="evidence" value="ECO:0007669"/>
    <property type="project" value="TreeGrafter"/>
</dbReference>
<dbReference type="Pfam" id="PF01551">
    <property type="entry name" value="Peptidase_M23"/>
    <property type="match status" value="1"/>
</dbReference>
<evidence type="ECO:0000256" key="2">
    <source>
        <dbReference type="SAM" id="Coils"/>
    </source>
</evidence>
<feature type="domain" description="M23ase beta-sheet core" evidence="4">
    <location>
        <begin position="331"/>
        <end position="429"/>
    </location>
</feature>
<dbReference type="RefSeq" id="WP_313544416.1">
    <property type="nucleotide sequence ID" value="NZ_CP134880.1"/>
</dbReference>
<dbReference type="AlphaFoldDB" id="A0AA96FEM1"/>
<dbReference type="InterPro" id="IPR011055">
    <property type="entry name" value="Dup_hybrid_motif"/>
</dbReference>
<dbReference type="Gene3D" id="6.10.250.3150">
    <property type="match status" value="1"/>
</dbReference>
<accession>A0AA96FEM1</accession>
<name>A0AA96FEM1_9MICO</name>
<feature type="coiled-coil region" evidence="2">
    <location>
        <begin position="46"/>
        <end position="101"/>
    </location>
</feature>
<dbReference type="InterPro" id="IPR050570">
    <property type="entry name" value="Cell_wall_metabolism_enzyme"/>
</dbReference>
<feature type="chain" id="PRO_5041697981" evidence="3">
    <location>
        <begin position="32"/>
        <end position="437"/>
    </location>
</feature>
<dbReference type="InterPro" id="IPR016047">
    <property type="entry name" value="M23ase_b-sheet_dom"/>
</dbReference>
<dbReference type="SUPFAM" id="SSF57997">
    <property type="entry name" value="Tropomyosin"/>
    <property type="match status" value="1"/>
</dbReference>